<evidence type="ECO:0000256" key="5">
    <source>
        <dbReference type="ARBA" id="ARBA00023128"/>
    </source>
</evidence>
<keyword evidence="6" id="KW-0687">Ribonucleoprotein</keyword>
<evidence type="ECO:0000256" key="2">
    <source>
        <dbReference type="ARBA" id="ARBA00010152"/>
    </source>
</evidence>
<dbReference type="GO" id="GO:0003735">
    <property type="term" value="F:structural constituent of ribosome"/>
    <property type="evidence" value="ECO:0007669"/>
    <property type="project" value="InterPro"/>
</dbReference>
<comment type="caution">
    <text evidence="7">The sequence shown here is derived from an EMBL/GenBank/DDBJ whole genome shotgun (WGS) entry which is preliminary data.</text>
</comment>
<keyword evidence="5" id="KW-0496">Mitochondrion</keyword>
<comment type="similarity">
    <text evidence="2">Belongs to the mitochondrion-specific ribosomal protein mL41 family.</text>
</comment>
<evidence type="ECO:0008006" key="9">
    <source>
        <dbReference type="Google" id="ProtNLM"/>
    </source>
</evidence>
<dbReference type="GO" id="GO:0005762">
    <property type="term" value="C:mitochondrial large ribosomal subunit"/>
    <property type="evidence" value="ECO:0007669"/>
    <property type="project" value="InterPro"/>
</dbReference>
<evidence type="ECO:0000313" key="8">
    <source>
        <dbReference type="Proteomes" id="UP001212841"/>
    </source>
</evidence>
<dbReference type="EMBL" id="JADGJD010001780">
    <property type="protein sequence ID" value="KAJ3037950.1"/>
    <property type="molecule type" value="Genomic_DNA"/>
</dbReference>
<accession>A0AAD5S4I2</accession>
<evidence type="ECO:0000256" key="1">
    <source>
        <dbReference type="ARBA" id="ARBA00004173"/>
    </source>
</evidence>
<dbReference type="AlphaFoldDB" id="A0AAD5S4I2"/>
<name>A0AAD5S4I2_9FUNG</name>
<evidence type="ECO:0000256" key="4">
    <source>
        <dbReference type="ARBA" id="ARBA00022980"/>
    </source>
</evidence>
<dbReference type="Proteomes" id="UP001212841">
    <property type="component" value="Unassembled WGS sequence"/>
</dbReference>
<reference evidence="7" key="1">
    <citation type="submission" date="2020-05" db="EMBL/GenBank/DDBJ databases">
        <title>Phylogenomic resolution of chytrid fungi.</title>
        <authorList>
            <person name="Stajich J.E."/>
            <person name="Amses K."/>
            <person name="Simmons R."/>
            <person name="Seto K."/>
            <person name="Myers J."/>
            <person name="Bonds A."/>
            <person name="Quandt C.A."/>
            <person name="Barry K."/>
            <person name="Liu P."/>
            <person name="Grigoriev I."/>
            <person name="Longcore J.E."/>
            <person name="James T.Y."/>
        </authorList>
    </citation>
    <scope>NUCLEOTIDE SEQUENCE</scope>
    <source>
        <strain evidence="7">JEL0318</strain>
    </source>
</reference>
<sequence length="133" mass="15370">MGMADVITGLCRGATRRIITSKEGNRFFYKGRGSGAMGRVTTKGRYVLEPHRFRKWAVPDLTEFKLFPFVVPEADKNIRRNHDLRDYFKPENTVGTDIEPEILQKCAEEAEAATERRRTAKKWKYGRAVMAMR</sequence>
<keyword evidence="8" id="KW-1185">Reference proteome</keyword>
<dbReference type="PANTHER" id="PTHR21338">
    <property type="entry name" value="MITOCHONDRIAL RIBOSOMAL PROTEIN L41"/>
    <property type="match status" value="1"/>
</dbReference>
<keyword evidence="4" id="KW-0689">Ribosomal protein</keyword>
<dbReference type="PANTHER" id="PTHR21338:SF0">
    <property type="entry name" value="LARGE RIBOSOMAL SUBUNIT PROTEIN ML41"/>
    <property type="match status" value="1"/>
</dbReference>
<dbReference type="Pfam" id="PF09809">
    <property type="entry name" value="MRP-L27"/>
    <property type="match status" value="1"/>
</dbReference>
<protein>
    <recommendedName>
        <fullName evidence="9">39S ribosomal protein L41, mitochondrial</fullName>
    </recommendedName>
</protein>
<evidence type="ECO:0000256" key="3">
    <source>
        <dbReference type="ARBA" id="ARBA00022946"/>
    </source>
</evidence>
<organism evidence="7 8">
    <name type="scientific">Rhizophlyctis rosea</name>
    <dbReference type="NCBI Taxonomy" id="64517"/>
    <lineage>
        <taxon>Eukaryota</taxon>
        <taxon>Fungi</taxon>
        <taxon>Fungi incertae sedis</taxon>
        <taxon>Chytridiomycota</taxon>
        <taxon>Chytridiomycota incertae sedis</taxon>
        <taxon>Chytridiomycetes</taxon>
        <taxon>Rhizophlyctidales</taxon>
        <taxon>Rhizophlyctidaceae</taxon>
        <taxon>Rhizophlyctis</taxon>
    </lineage>
</organism>
<gene>
    <name evidence="7" type="ORF">HK097_003333</name>
</gene>
<evidence type="ECO:0000256" key="6">
    <source>
        <dbReference type="ARBA" id="ARBA00023274"/>
    </source>
</evidence>
<evidence type="ECO:0000313" key="7">
    <source>
        <dbReference type="EMBL" id="KAJ3037950.1"/>
    </source>
</evidence>
<dbReference type="GO" id="GO:0006412">
    <property type="term" value="P:translation"/>
    <property type="evidence" value="ECO:0007669"/>
    <property type="project" value="TreeGrafter"/>
</dbReference>
<comment type="subcellular location">
    <subcellularLocation>
        <location evidence="1">Mitochondrion</location>
    </subcellularLocation>
</comment>
<dbReference type="InterPro" id="IPR019189">
    <property type="entry name" value="Ribosomal_mL41"/>
</dbReference>
<keyword evidence="3" id="KW-0809">Transit peptide</keyword>
<proteinExistence type="inferred from homology"/>